<reference evidence="2 3" key="1">
    <citation type="journal article" date="2021" name="Hortic Res">
        <title>Chromosome-scale assembly of the Dendrobium chrysotoxum genome enhances the understanding of orchid evolution.</title>
        <authorList>
            <person name="Zhang Y."/>
            <person name="Zhang G.Q."/>
            <person name="Zhang D."/>
            <person name="Liu X.D."/>
            <person name="Xu X.Y."/>
            <person name="Sun W.H."/>
            <person name="Yu X."/>
            <person name="Zhu X."/>
            <person name="Wang Z.W."/>
            <person name="Zhao X."/>
            <person name="Zhong W.Y."/>
            <person name="Chen H."/>
            <person name="Yin W.L."/>
            <person name="Huang T."/>
            <person name="Niu S.C."/>
            <person name="Liu Z.J."/>
        </authorList>
    </citation>
    <scope>NUCLEOTIDE SEQUENCE [LARGE SCALE GENOMIC DNA]</scope>
    <source>
        <strain evidence="2">Lindl</strain>
    </source>
</reference>
<dbReference type="AlphaFoldDB" id="A0AAV7FXD6"/>
<dbReference type="EMBL" id="JAGFBR010000019">
    <property type="protein sequence ID" value="KAH0448691.1"/>
    <property type="molecule type" value="Genomic_DNA"/>
</dbReference>
<evidence type="ECO:0000313" key="3">
    <source>
        <dbReference type="Proteomes" id="UP000775213"/>
    </source>
</evidence>
<accession>A0AAV7FXD6</accession>
<dbReference type="Proteomes" id="UP000775213">
    <property type="component" value="Unassembled WGS sequence"/>
</dbReference>
<comment type="caution">
    <text evidence="2">The sequence shown here is derived from an EMBL/GenBank/DDBJ whole genome shotgun (WGS) entry which is preliminary data.</text>
</comment>
<evidence type="ECO:0000256" key="1">
    <source>
        <dbReference type="SAM" id="MobiDB-lite"/>
    </source>
</evidence>
<gene>
    <name evidence="2" type="ORF">IEQ34_022491</name>
</gene>
<organism evidence="2 3">
    <name type="scientific">Dendrobium chrysotoxum</name>
    <name type="common">Orchid</name>
    <dbReference type="NCBI Taxonomy" id="161865"/>
    <lineage>
        <taxon>Eukaryota</taxon>
        <taxon>Viridiplantae</taxon>
        <taxon>Streptophyta</taxon>
        <taxon>Embryophyta</taxon>
        <taxon>Tracheophyta</taxon>
        <taxon>Spermatophyta</taxon>
        <taxon>Magnoliopsida</taxon>
        <taxon>Liliopsida</taxon>
        <taxon>Asparagales</taxon>
        <taxon>Orchidaceae</taxon>
        <taxon>Epidendroideae</taxon>
        <taxon>Malaxideae</taxon>
        <taxon>Dendrobiinae</taxon>
        <taxon>Dendrobium</taxon>
    </lineage>
</organism>
<keyword evidence="3" id="KW-1185">Reference proteome</keyword>
<protein>
    <submittedName>
        <fullName evidence="2">Uncharacterized protein</fullName>
    </submittedName>
</protein>
<name>A0AAV7FXD6_DENCH</name>
<evidence type="ECO:0000313" key="2">
    <source>
        <dbReference type="EMBL" id="KAH0448691.1"/>
    </source>
</evidence>
<proteinExistence type="predicted"/>
<feature type="region of interest" description="Disordered" evidence="1">
    <location>
        <begin position="30"/>
        <end position="59"/>
    </location>
</feature>
<sequence length="59" mass="6297">MIEPRVPAATIALPACLMANAVPRTWTARVSSRPAGSRSRTPVKAPATPALLNMMSRRP</sequence>